<sequence length="89" mass="10509">MLHRSINEAIKQHRETQSTVFEKRKKNNKIKKEKSKKDSLRSPSENNKLLALRNALAFGKFSLKKYRWLSDGSEFKPQRKKQAHEAVEN</sequence>
<organism evidence="2 3">
    <name type="scientific">Clunio marinus</name>
    <dbReference type="NCBI Taxonomy" id="568069"/>
    <lineage>
        <taxon>Eukaryota</taxon>
        <taxon>Metazoa</taxon>
        <taxon>Ecdysozoa</taxon>
        <taxon>Arthropoda</taxon>
        <taxon>Hexapoda</taxon>
        <taxon>Insecta</taxon>
        <taxon>Pterygota</taxon>
        <taxon>Neoptera</taxon>
        <taxon>Endopterygota</taxon>
        <taxon>Diptera</taxon>
        <taxon>Nematocera</taxon>
        <taxon>Chironomoidea</taxon>
        <taxon>Chironomidae</taxon>
        <taxon>Clunio</taxon>
    </lineage>
</organism>
<evidence type="ECO:0000313" key="2">
    <source>
        <dbReference type="EMBL" id="CRK94053.1"/>
    </source>
</evidence>
<accession>A0A1J1I197</accession>
<gene>
    <name evidence="2" type="ORF">CLUMA_CG007577</name>
</gene>
<dbReference type="EMBL" id="CVRI01000038">
    <property type="protein sequence ID" value="CRK94053.1"/>
    <property type="molecule type" value="Genomic_DNA"/>
</dbReference>
<proteinExistence type="predicted"/>
<keyword evidence="3" id="KW-1185">Reference proteome</keyword>
<reference evidence="2 3" key="1">
    <citation type="submission" date="2015-04" db="EMBL/GenBank/DDBJ databases">
        <authorList>
            <person name="Syromyatnikov M.Y."/>
            <person name="Popov V.N."/>
        </authorList>
    </citation>
    <scope>NUCLEOTIDE SEQUENCE [LARGE SCALE GENOMIC DNA]</scope>
</reference>
<dbReference type="AlphaFoldDB" id="A0A1J1I197"/>
<feature type="compositionally biased region" description="Basic residues" evidence="1">
    <location>
        <begin position="23"/>
        <end position="34"/>
    </location>
</feature>
<evidence type="ECO:0000256" key="1">
    <source>
        <dbReference type="SAM" id="MobiDB-lite"/>
    </source>
</evidence>
<evidence type="ECO:0000313" key="3">
    <source>
        <dbReference type="Proteomes" id="UP000183832"/>
    </source>
</evidence>
<dbReference type="Proteomes" id="UP000183832">
    <property type="component" value="Unassembled WGS sequence"/>
</dbReference>
<protein>
    <submittedName>
        <fullName evidence="2">CLUMA_CG007577, isoform A</fullName>
    </submittedName>
</protein>
<name>A0A1J1I197_9DIPT</name>
<feature type="region of interest" description="Disordered" evidence="1">
    <location>
        <begin position="1"/>
        <end position="45"/>
    </location>
</feature>